<proteinExistence type="predicted"/>
<dbReference type="AlphaFoldDB" id="A0AAE9XII4"/>
<evidence type="ECO:0000313" key="1">
    <source>
        <dbReference type="EMBL" id="WCG02889.1"/>
    </source>
</evidence>
<dbReference type="Proteomes" id="UP001179501">
    <property type="component" value="Chromosome"/>
</dbReference>
<protein>
    <submittedName>
        <fullName evidence="1">Uncharacterized protein</fullName>
    </submittedName>
</protein>
<reference evidence="1" key="1">
    <citation type="submission" date="2023-01" db="EMBL/GenBank/DDBJ databases">
        <title>Phages are important unrecognized players in the ecology of the oral pathogen Porphyromonas gingivalis.</title>
        <authorList>
            <person name="Matrishin C.B."/>
            <person name="Kauffman K.M."/>
        </authorList>
    </citation>
    <scope>NUCLEOTIDE SEQUENCE</scope>
    <source>
        <strain evidence="1">ATCC 49417</strain>
    </source>
</reference>
<dbReference type="EMBL" id="CP116614">
    <property type="protein sequence ID" value="WCG02889.1"/>
    <property type="molecule type" value="Genomic_DNA"/>
</dbReference>
<gene>
    <name evidence="1" type="ORF">NY151_09595</name>
</gene>
<organism evidence="1 2">
    <name type="scientific">Porphyromonas gingivalis</name>
    <name type="common">Bacteroides gingivalis</name>
    <dbReference type="NCBI Taxonomy" id="837"/>
    <lineage>
        <taxon>Bacteria</taxon>
        <taxon>Pseudomonadati</taxon>
        <taxon>Bacteroidota</taxon>
        <taxon>Bacteroidia</taxon>
        <taxon>Bacteroidales</taxon>
        <taxon>Porphyromonadaceae</taxon>
        <taxon>Porphyromonas</taxon>
    </lineage>
</organism>
<accession>A0AAE9XII4</accession>
<dbReference type="RefSeq" id="WP_271935316.1">
    <property type="nucleotide sequence ID" value="NZ_CP116614.1"/>
</dbReference>
<evidence type="ECO:0000313" key="2">
    <source>
        <dbReference type="Proteomes" id="UP001179501"/>
    </source>
</evidence>
<sequence length="64" mass="7033">MGAESADNRVLHRAGSKNQLTIASCIVQGARISRQSLPASCRKQETADNRFLFLAYLTRKGVLL</sequence>
<name>A0AAE9XII4_PORGN</name>